<dbReference type="GO" id="GO:0004357">
    <property type="term" value="F:glutamate-cysteine ligase activity"/>
    <property type="evidence" value="ECO:0007669"/>
    <property type="project" value="UniProtKB-EC"/>
</dbReference>
<evidence type="ECO:0000256" key="4">
    <source>
        <dbReference type="ARBA" id="ARBA00048819"/>
    </source>
</evidence>
<keyword evidence="1 5" id="KW-0436">Ligase</keyword>
<dbReference type="GO" id="GO:0005524">
    <property type="term" value="F:ATP binding"/>
    <property type="evidence" value="ECO:0007669"/>
    <property type="project" value="UniProtKB-KW"/>
</dbReference>
<dbReference type="Gene3D" id="3.30.590.20">
    <property type="match status" value="1"/>
</dbReference>
<dbReference type="InterPro" id="IPR006336">
    <property type="entry name" value="GCS2"/>
</dbReference>
<dbReference type="Proteomes" id="UP001162834">
    <property type="component" value="Chromosome"/>
</dbReference>
<protein>
    <recommendedName>
        <fullName evidence="5">Putative glutamate--cysteine ligase 2</fullName>
        <ecNumber evidence="5">6.3.2.2</ecNumber>
    </recommendedName>
    <alternativeName>
        <fullName evidence="5">Gamma-glutamylcysteine synthetase 2</fullName>
        <shortName evidence="5">GCS 2</shortName>
        <shortName evidence="5">Gamma-GCS 2</shortName>
    </alternativeName>
</protein>
<proteinExistence type="inferred from homology"/>
<evidence type="ECO:0000256" key="3">
    <source>
        <dbReference type="ARBA" id="ARBA00022840"/>
    </source>
</evidence>
<name>A0A9E7C1F8_9ACTN</name>
<accession>A0A9E7C1F8</accession>
<evidence type="ECO:0000256" key="2">
    <source>
        <dbReference type="ARBA" id="ARBA00022741"/>
    </source>
</evidence>
<comment type="similarity">
    <text evidence="5">Belongs to the glutamate--cysteine ligase type 2 family. YbdK subfamily.</text>
</comment>
<evidence type="ECO:0000256" key="5">
    <source>
        <dbReference type="HAMAP-Rule" id="MF_01609"/>
    </source>
</evidence>
<dbReference type="HAMAP" id="MF_01609">
    <property type="entry name" value="Glu_cys_ligase_2"/>
    <property type="match status" value="1"/>
</dbReference>
<evidence type="ECO:0000256" key="1">
    <source>
        <dbReference type="ARBA" id="ARBA00022598"/>
    </source>
</evidence>
<dbReference type="KEGG" id="sbae:DSM104329_03856"/>
<sequence length="380" mass="40590">MGASLSAERPAWAQWGGGGGPATAFTVGVEEECMLVAPESWNLAGAIDEVLPRLPADVAAHASAETHAAALELATGVHGTVDAAIEELADLRAALRETTESCGLAAAAAGTHPFAVWRDVSVSTGARQALVYGSMRELARREPTFALHVHVGVPDPEDAVRVANRLRVHLPVLLALSANSPFWQGRDTGLASARTPLFQAFPRVGIPRAFDSYEDWLQTVGLLIRCEAFPEPTFLWWDVRLQPALGTVEVRIMDTQTTVEDSGALVALVQCLARLEALEGFADPLAVRSDEVLAENRFIAARDGTTAALIDPSVEMRIPLGEVVERLLAACRPHAEDLGCADWMHGVERLLADPGAERQLALGREPDRLPGLMAALAGVY</sequence>
<dbReference type="EC" id="6.3.2.2" evidence="5"/>
<dbReference type="EMBL" id="CP087164">
    <property type="protein sequence ID" value="UGS37440.1"/>
    <property type="molecule type" value="Genomic_DNA"/>
</dbReference>
<dbReference type="PANTHER" id="PTHR36510:SF1">
    <property type="entry name" value="GLUTAMATE--CYSTEINE LIGASE 2-RELATED"/>
    <property type="match status" value="1"/>
</dbReference>
<dbReference type="PANTHER" id="PTHR36510">
    <property type="entry name" value="GLUTAMATE--CYSTEINE LIGASE 2-RELATED"/>
    <property type="match status" value="1"/>
</dbReference>
<organism evidence="6 7">
    <name type="scientific">Capillimicrobium parvum</name>
    <dbReference type="NCBI Taxonomy" id="2884022"/>
    <lineage>
        <taxon>Bacteria</taxon>
        <taxon>Bacillati</taxon>
        <taxon>Actinomycetota</taxon>
        <taxon>Thermoleophilia</taxon>
        <taxon>Solirubrobacterales</taxon>
        <taxon>Capillimicrobiaceae</taxon>
        <taxon>Capillimicrobium</taxon>
    </lineage>
</organism>
<dbReference type="NCBIfam" id="TIGR02050">
    <property type="entry name" value="gshA_cyan_rel"/>
    <property type="match status" value="1"/>
</dbReference>
<dbReference type="InterPro" id="IPR050141">
    <property type="entry name" value="GCL_type2/YbdK_subfam"/>
</dbReference>
<gene>
    <name evidence="6" type="primary">ybdK</name>
    <name evidence="6" type="ORF">DSM104329_03856</name>
</gene>
<comment type="catalytic activity">
    <reaction evidence="4 5">
        <text>L-cysteine + L-glutamate + ATP = gamma-L-glutamyl-L-cysteine + ADP + phosphate + H(+)</text>
        <dbReference type="Rhea" id="RHEA:13285"/>
        <dbReference type="ChEBI" id="CHEBI:15378"/>
        <dbReference type="ChEBI" id="CHEBI:29985"/>
        <dbReference type="ChEBI" id="CHEBI:30616"/>
        <dbReference type="ChEBI" id="CHEBI:35235"/>
        <dbReference type="ChEBI" id="CHEBI:43474"/>
        <dbReference type="ChEBI" id="CHEBI:58173"/>
        <dbReference type="ChEBI" id="CHEBI:456216"/>
        <dbReference type="EC" id="6.3.2.2"/>
    </reaction>
</comment>
<keyword evidence="3 5" id="KW-0067">ATP-binding</keyword>
<evidence type="ECO:0000313" key="6">
    <source>
        <dbReference type="EMBL" id="UGS37440.1"/>
    </source>
</evidence>
<dbReference type="GO" id="GO:0042398">
    <property type="term" value="P:modified amino acid biosynthetic process"/>
    <property type="evidence" value="ECO:0007669"/>
    <property type="project" value="InterPro"/>
</dbReference>
<dbReference type="InterPro" id="IPR011793">
    <property type="entry name" value="YbdK"/>
</dbReference>
<reference evidence="6" key="1">
    <citation type="journal article" date="2022" name="Int. J. Syst. Evol. Microbiol.">
        <title>Pseudomonas aegrilactucae sp. nov. and Pseudomonas morbosilactucae sp. nov., pathogens causing bacterial rot of lettuce in Japan.</title>
        <authorList>
            <person name="Sawada H."/>
            <person name="Fujikawa T."/>
            <person name="Satou M."/>
        </authorList>
    </citation>
    <scope>NUCLEOTIDE SEQUENCE</scope>
    <source>
        <strain evidence="6">0166_1</strain>
    </source>
</reference>
<dbReference type="InterPro" id="IPR014746">
    <property type="entry name" value="Gln_synth/guanido_kin_cat_dom"/>
</dbReference>
<dbReference type="AlphaFoldDB" id="A0A9E7C1F8"/>
<comment type="function">
    <text evidence="5">ATP-dependent carboxylate-amine ligase which exhibits weak glutamate--cysteine ligase activity.</text>
</comment>
<dbReference type="Pfam" id="PF04107">
    <property type="entry name" value="GCS2"/>
    <property type="match status" value="1"/>
</dbReference>
<keyword evidence="2 5" id="KW-0547">Nucleotide-binding</keyword>
<evidence type="ECO:0000313" key="7">
    <source>
        <dbReference type="Proteomes" id="UP001162834"/>
    </source>
</evidence>
<dbReference type="SUPFAM" id="SSF55931">
    <property type="entry name" value="Glutamine synthetase/guanido kinase"/>
    <property type="match status" value="1"/>
</dbReference>
<dbReference type="RefSeq" id="WP_259311496.1">
    <property type="nucleotide sequence ID" value="NZ_CP087164.1"/>
</dbReference>
<keyword evidence="7" id="KW-1185">Reference proteome</keyword>